<organism evidence="1 2">
    <name type="scientific">Pontibacter locisalis</name>
    <dbReference type="NCBI Taxonomy" id="1719035"/>
    <lineage>
        <taxon>Bacteria</taxon>
        <taxon>Pseudomonadati</taxon>
        <taxon>Bacteroidota</taxon>
        <taxon>Cytophagia</taxon>
        <taxon>Cytophagales</taxon>
        <taxon>Hymenobacteraceae</taxon>
        <taxon>Pontibacter</taxon>
    </lineage>
</organism>
<proteinExistence type="predicted"/>
<evidence type="ECO:0000313" key="2">
    <source>
        <dbReference type="Proteomes" id="UP001597544"/>
    </source>
</evidence>
<dbReference type="Gene3D" id="3.40.630.40">
    <property type="entry name" value="Zn-dependent exopeptidases"/>
    <property type="match status" value="1"/>
</dbReference>
<dbReference type="Pfam" id="PF05013">
    <property type="entry name" value="FGase"/>
    <property type="match status" value="1"/>
</dbReference>
<dbReference type="InterPro" id="IPR007709">
    <property type="entry name" value="N-FG_amidohydro"/>
</dbReference>
<evidence type="ECO:0000313" key="1">
    <source>
        <dbReference type="EMBL" id="MFD2515701.1"/>
    </source>
</evidence>
<accession>A0ABW5IQ53</accession>
<gene>
    <name evidence="1" type="ORF">ACFSRY_17645</name>
</gene>
<sequence length="260" mass="30649">MLKLLLTCEHGGNNIPKAYQTYFQGHRDVLNSHEGYDIGALDLFNELEDVGDVCFYSETSRLLVELNRSLHHKKLFSDFTKNLADKEKNEILKHYYYPYRNKVEQMVHDLVMAGRRVLHISVHSFTPILNGEERKADIGLLYDPKRKGEQAISREWREEMLRLDSNLLIRNNYPYLGIADGLPTYLRKIFNEKEYIGVELEVNQKFPEGDQEQWEALKSTIRQALSQVLQKYRTDEEPQEFCQKINLKYHNITKSSNNKY</sequence>
<dbReference type="EMBL" id="JBHULU010000021">
    <property type="protein sequence ID" value="MFD2515701.1"/>
    <property type="molecule type" value="Genomic_DNA"/>
</dbReference>
<comment type="caution">
    <text evidence="1">The sequence shown here is derived from an EMBL/GenBank/DDBJ whole genome shotgun (WGS) entry which is preliminary data.</text>
</comment>
<dbReference type="Proteomes" id="UP001597544">
    <property type="component" value="Unassembled WGS sequence"/>
</dbReference>
<dbReference type="RefSeq" id="WP_377510959.1">
    <property type="nucleotide sequence ID" value="NZ_JBHULU010000021.1"/>
</dbReference>
<name>A0ABW5IQ53_9BACT</name>
<dbReference type="SUPFAM" id="SSF53187">
    <property type="entry name" value="Zn-dependent exopeptidases"/>
    <property type="match status" value="1"/>
</dbReference>
<reference evidence="2" key="1">
    <citation type="journal article" date="2019" name="Int. J. Syst. Evol. Microbiol.">
        <title>The Global Catalogue of Microorganisms (GCM) 10K type strain sequencing project: providing services to taxonomists for standard genome sequencing and annotation.</title>
        <authorList>
            <consortium name="The Broad Institute Genomics Platform"/>
            <consortium name="The Broad Institute Genome Sequencing Center for Infectious Disease"/>
            <person name="Wu L."/>
            <person name="Ma J."/>
        </authorList>
    </citation>
    <scope>NUCLEOTIDE SEQUENCE [LARGE SCALE GENOMIC DNA]</scope>
    <source>
        <strain evidence="2">KCTC 42498</strain>
    </source>
</reference>
<keyword evidence="2" id="KW-1185">Reference proteome</keyword>
<protein>
    <submittedName>
        <fullName evidence="1">N-formylglutamate amidohydrolase</fullName>
    </submittedName>
</protein>